<dbReference type="RefSeq" id="WP_289502717.1">
    <property type="nucleotide sequence ID" value="NZ_CP116805.1"/>
</dbReference>
<dbReference type="InterPro" id="IPR032623">
    <property type="entry name" value="FecR_N"/>
</dbReference>
<dbReference type="InterPro" id="IPR012373">
    <property type="entry name" value="Ferrdict_sens_TM"/>
</dbReference>
<dbReference type="Pfam" id="PF04773">
    <property type="entry name" value="FecR"/>
    <property type="match status" value="1"/>
</dbReference>
<gene>
    <name evidence="3" type="ORF">PH603_11730</name>
</gene>
<accession>A0AAF0BL96</accession>
<evidence type="ECO:0000259" key="1">
    <source>
        <dbReference type="Pfam" id="PF04773"/>
    </source>
</evidence>
<dbReference type="PANTHER" id="PTHR30273:SF2">
    <property type="entry name" value="PROTEIN FECR"/>
    <property type="match status" value="1"/>
</dbReference>
<sequence length="355" mass="39124">MNENNNPMPAELIDETAHGWVARQRSGIMDESDVAELNDWLAAAEQHRDAYWRARAFDESLDDIAAEVLEPLLIAELEADAAAAAEARMPAGPATGDILPFRKAAPPAPTNSGWRTMMQAAAVFLVAGVAGLMLWQEPPAEATIYETAVGRQQTISLADGSAVTLNTGSRLEAGLDGNDRHVRLQQGEAFFDVSHDEAHPFVVESGNTRIIVLGTSFSVRHDSEGETVVVLTGRVQVQYENDQRTESALLSANERIKVSETDEPKVEKSEPGIDFAWRDGWLRFRQTPLAEAVADLNRYRRQKLVIEDERLKNLPLTADFRFEQEADTVKALEAAFNLKARRSTTGEMILEAAQS</sequence>
<evidence type="ECO:0000259" key="2">
    <source>
        <dbReference type="Pfam" id="PF16220"/>
    </source>
</evidence>
<dbReference type="KEGG" id="gso:PH603_11730"/>
<dbReference type="Gene3D" id="3.55.50.30">
    <property type="match status" value="1"/>
</dbReference>
<reference evidence="3" key="1">
    <citation type="submission" date="2023-01" db="EMBL/GenBank/DDBJ databases">
        <title>The genome sequence of Kordiimonadaceae bacterium 6D33.</title>
        <authorList>
            <person name="Liu Y."/>
        </authorList>
    </citation>
    <scope>NUCLEOTIDE SEQUENCE</scope>
    <source>
        <strain evidence="3">6D33</strain>
    </source>
</reference>
<dbReference type="PIRSF" id="PIRSF018266">
    <property type="entry name" value="FecR"/>
    <property type="match status" value="1"/>
</dbReference>
<evidence type="ECO:0000313" key="3">
    <source>
        <dbReference type="EMBL" id="WCL53205.1"/>
    </source>
</evidence>
<feature type="domain" description="FecR protein" evidence="1">
    <location>
        <begin position="145"/>
        <end position="236"/>
    </location>
</feature>
<protein>
    <submittedName>
        <fullName evidence="3">FecR domain-containing protein</fullName>
    </submittedName>
</protein>
<feature type="domain" description="FecR N-terminal" evidence="2">
    <location>
        <begin position="17"/>
        <end position="56"/>
    </location>
</feature>
<dbReference type="PANTHER" id="PTHR30273">
    <property type="entry name" value="PERIPLASMIC SIGNAL SENSOR AND SIGMA FACTOR ACTIVATOR FECR-RELATED"/>
    <property type="match status" value="1"/>
</dbReference>
<dbReference type="AlphaFoldDB" id="A0AAF0BL96"/>
<name>A0AAF0BL96_9PROT</name>
<dbReference type="Pfam" id="PF16220">
    <property type="entry name" value="DUF4880"/>
    <property type="match status" value="1"/>
</dbReference>
<dbReference type="InterPro" id="IPR006860">
    <property type="entry name" value="FecR"/>
</dbReference>
<organism evidence="3 4">
    <name type="scientific">Gimibacter soli</name>
    <dbReference type="NCBI Taxonomy" id="3024400"/>
    <lineage>
        <taxon>Bacteria</taxon>
        <taxon>Pseudomonadati</taxon>
        <taxon>Pseudomonadota</taxon>
        <taxon>Alphaproteobacteria</taxon>
        <taxon>Kordiimonadales</taxon>
        <taxon>Temperatibacteraceae</taxon>
        <taxon>Gimibacter</taxon>
    </lineage>
</organism>
<dbReference type="EMBL" id="CP116805">
    <property type="protein sequence ID" value="WCL53205.1"/>
    <property type="molecule type" value="Genomic_DNA"/>
</dbReference>
<dbReference type="Proteomes" id="UP001217500">
    <property type="component" value="Chromosome"/>
</dbReference>
<proteinExistence type="predicted"/>
<evidence type="ECO:0000313" key="4">
    <source>
        <dbReference type="Proteomes" id="UP001217500"/>
    </source>
</evidence>
<keyword evidence="4" id="KW-1185">Reference proteome</keyword>
<dbReference type="GO" id="GO:0016989">
    <property type="term" value="F:sigma factor antagonist activity"/>
    <property type="evidence" value="ECO:0007669"/>
    <property type="project" value="TreeGrafter"/>
</dbReference>
<dbReference type="Gene3D" id="2.60.120.1440">
    <property type="match status" value="1"/>
</dbReference>